<sequence>MERFQYAKNAPNPTGENQYAAGRKRRPRGPRSTLVPLHPKFDLKTRAHAYYLQNHFQVFQDMPEIVTTWAECLHKWRADNKSSLIVDLAFSALALSVYARFQNCRSAETEACTFYLELLQHMQGCILHIHNTNPDADDIDAYLLGAHFMARYESFVQNHDSGTIIKDFKQIKVWYHFEGAAAVLKFWYDHRPQYAPTWVIKQSRRKLIKSSLIREQPLPGWLADGNIFGESDVALDFDSLIIRFIDVHQRYLKVKQAGADGEPVSQGLNDLVSDSRKLGHNLLDWSTRLPGKWQYLKHKLPETSNFPQDEFYATIVISCAKLGYSAVWTEYYALRMLTSHTHLRILDLLAPQHSFEHRPETLEGLVELTSSADSLAAIIPFCLKRIQINSDQRLNRSVEISNEPFQPYLASLVVWPMSLASSLQKLEPTQKEWFRSALCWVSRESSECLLAYAMSDYWALR</sequence>
<feature type="region of interest" description="Disordered" evidence="1">
    <location>
        <begin position="1"/>
        <end position="35"/>
    </location>
</feature>
<evidence type="ECO:0000256" key="1">
    <source>
        <dbReference type="SAM" id="MobiDB-lite"/>
    </source>
</evidence>
<dbReference type="EMBL" id="JAVRRD010000018">
    <property type="protein sequence ID" value="KAK5049870.1"/>
    <property type="molecule type" value="Genomic_DNA"/>
</dbReference>
<evidence type="ECO:0000313" key="2">
    <source>
        <dbReference type="EMBL" id="KAK5049870.1"/>
    </source>
</evidence>
<organism evidence="2 3">
    <name type="scientific">Exophiala bonariae</name>
    <dbReference type="NCBI Taxonomy" id="1690606"/>
    <lineage>
        <taxon>Eukaryota</taxon>
        <taxon>Fungi</taxon>
        <taxon>Dikarya</taxon>
        <taxon>Ascomycota</taxon>
        <taxon>Pezizomycotina</taxon>
        <taxon>Eurotiomycetes</taxon>
        <taxon>Chaetothyriomycetidae</taxon>
        <taxon>Chaetothyriales</taxon>
        <taxon>Herpotrichiellaceae</taxon>
        <taxon>Exophiala</taxon>
    </lineage>
</organism>
<dbReference type="PANTHER" id="PTHR38791:SF13">
    <property type="entry name" value="ZN(2)-C6 FUNGAL-TYPE DOMAIN-CONTAINING PROTEIN"/>
    <property type="match status" value="1"/>
</dbReference>
<dbReference type="AlphaFoldDB" id="A0AAV9N4Y1"/>
<comment type="caution">
    <text evidence="2">The sequence shown here is derived from an EMBL/GenBank/DDBJ whole genome shotgun (WGS) entry which is preliminary data.</text>
</comment>
<accession>A0AAV9N4Y1</accession>
<dbReference type="Proteomes" id="UP001358417">
    <property type="component" value="Unassembled WGS sequence"/>
</dbReference>
<gene>
    <name evidence="2" type="ORF">LTR84_003988</name>
</gene>
<reference evidence="2 3" key="1">
    <citation type="submission" date="2023-08" db="EMBL/GenBank/DDBJ databases">
        <title>Black Yeasts Isolated from many extreme environments.</title>
        <authorList>
            <person name="Coleine C."/>
            <person name="Stajich J.E."/>
            <person name="Selbmann L."/>
        </authorList>
    </citation>
    <scope>NUCLEOTIDE SEQUENCE [LARGE SCALE GENOMIC DNA]</scope>
    <source>
        <strain evidence="2 3">CCFEE 5792</strain>
    </source>
</reference>
<protein>
    <submittedName>
        <fullName evidence="2">Uncharacterized protein</fullName>
    </submittedName>
</protein>
<evidence type="ECO:0000313" key="3">
    <source>
        <dbReference type="Proteomes" id="UP001358417"/>
    </source>
</evidence>
<dbReference type="GeneID" id="89972168"/>
<dbReference type="PANTHER" id="PTHR38791">
    <property type="entry name" value="ZN(II)2CYS6 TRANSCRIPTION FACTOR (EUROFUNG)-RELATED-RELATED"/>
    <property type="match status" value="1"/>
</dbReference>
<name>A0AAV9N4Y1_9EURO</name>
<proteinExistence type="predicted"/>
<keyword evidence="3" id="KW-1185">Reference proteome</keyword>
<dbReference type="RefSeq" id="XP_064704680.1">
    <property type="nucleotide sequence ID" value="XM_064847568.1"/>
</dbReference>
<dbReference type="InterPro" id="IPR053175">
    <property type="entry name" value="DHMBA_Reg_Transcription_Factor"/>
</dbReference>